<keyword evidence="3" id="KW-1185">Reference proteome</keyword>
<organism evidence="2 3">
    <name type="scientific">Wickerhamomyces pijperi</name>
    <name type="common">Yeast</name>
    <name type="synonym">Pichia pijperi</name>
    <dbReference type="NCBI Taxonomy" id="599730"/>
    <lineage>
        <taxon>Eukaryota</taxon>
        <taxon>Fungi</taxon>
        <taxon>Dikarya</taxon>
        <taxon>Ascomycota</taxon>
        <taxon>Saccharomycotina</taxon>
        <taxon>Saccharomycetes</taxon>
        <taxon>Phaffomycetales</taxon>
        <taxon>Wickerhamomycetaceae</taxon>
        <taxon>Wickerhamomyces</taxon>
    </lineage>
</organism>
<sequence>MANPQDSSINLPIKSAAGPPVARAPPEPMNKPVPIAPPMAIICKCLFFKLACNGDLAVAAMAFSKSLKSPLCVISSSSTCLKESTNLPHAVVGTGSRTGTMYSPFSTSEEEAIFSGFLVSLDIL</sequence>
<proteinExistence type="predicted"/>
<name>A0A9P8Q411_WICPI</name>
<dbReference type="Proteomes" id="UP000774326">
    <property type="component" value="Unassembled WGS sequence"/>
</dbReference>
<reference evidence="2" key="1">
    <citation type="journal article" date="2021" name="Open Biol.">
        <title>Shared evolutionary footprints suggest mitochondrial oxidative damage underlies multiple complex I losses in fungi.</title>
        <authorList>
            <person name="Schikora-Tamarit M.A."/>
            <person name="Marcet-Houben M."/>
            <person name="Nosek J."/>
            <person name="Gabaldon T."/>
        </authorList>
    </citation>
    <scope>NUCLEOTIDE SEQUENCE</scope>
    <source>
        <strain evidence="2">CBS2887</strain>
    </source>
</reference>
<evidence type="ECO:0000313" key="3">
    <source>
        <dbReference type="Proteomes" id="UP000774326"/>
    </source>
</evidence>
<dbReference type="EMBL" id="JAEUBG010003561">
    <property type="protein sequence ID" value="KAH3682615.1"/>
    <property type="molecule type" value="Genomic_DNA"/>
</dbReference>
<protein>
    <submittedName>
        <fullName evidence="2">Uncharacterized protein</fullName>
    </submittedName>
</protein>
<reference evidence="2" key="2">
    <citation type="submission" date="2021-01" db="EMBL/GenBank/DDBJ databases">
        <authorList>
            <person name="Schikora-Tamarit M.A."/>
        </authorList>
    </citation>
    <scope>NUCLEOTIDE SEQUENCE</scope>
    <source>
        <strain evidence="2">CBS2887</strain>
    </source>
</reference>
<feature type="region of interest" description="Disordered" evidence="1">
    <location>
        <begin position="1"/>
        <end position="30"/>
    </location>
</feature>
<accession>A0A9P8Q411</accession>
<evidence type="ECO:0000256" key="1">
    <source>
        <dbReference type="SAM" id="MobiDB-lite"/>
    </source>
</evidence>
<gene>
    <name evidence="2" type="ORF">WICPIJ_006424</name>
</gene>
<evidence type="ECO:0000313" key="2">
    <source>
        <dbReference type="EMBL" id="KAH3682615.1"/>
    </source>
</evidence>
<feature type="compositionally biased region" description="Polar residues" evidence="1">
    <location>
        <begin position="1"/>
        <end position="10"/>
    </location>
</feature>
<dbReference type="AlphaFoldDB" id="A0A9P8Q411"/>
<comment type="caution">
    <text evidence="2">The sequence shown here is derived from an EMBL/GenBank/DDBJ whole genome shotgun (WGS) entry which is preliminary data.</text>
</comment>